<keyword evidence="1" id="KW-0812">Transmembrane</keyword>
<dbReference type="AlphaFoldDB" id="A0A1B2HN92"/>
<keyword evidence="3" id="KW-1185">Reference proteome</keyword>
<organism evidence="2 3">
    <name type="scientific">Lentzea guizhouensis</name>
    <dbReference type="NCBI Taxonomy" id="1586287"/>
    <lineage>
        <taxon>Bacteria</taxon>
        <taxon>Bacillati</taxon>
        <taxon>Actinomycetota</taxon>
        <taxon>Actinomycetes</taxon>
        <taxon>Pseudonocardiales</taxon>
        <taxon>Pseudonocardiaceae</taxon>
        <taxon>Lentzea</taxon>
    </lineage>
</organism>
<protein>
    <submittedName>
        <fullName evidence="2">Uncharacterized protein</fullName>
    </submittedName>
</protein>
<keyword evidence="1" id="KW-0472">Membrane</keyword>
<keyword evidence="1" id="KW-1133">Transmembrane helix</keyword>
<dbReference type="STRING" id="1586287.BBK82_27065"/>
<gene>
    <name evidence="2" type="ORF">BBK82_27065</name>
</gene>
<evidence type="ECO:0000256" key="1">
    <source>
        <dbReference type="SAM" id="Phobius"/>
    </source>
</evidence>
<feature type="transmembrane region" description="Helical" evidence="1">
    <location>
        <begin position="31"/>
        <end position="53"/>
    </location>
</feature>
<name>A0A1B2HN92_9PSEU</name>
<accession>A0A1B2HN92</accession>
<evidence type="ECO:0000313" key="2">
    <source>
        <dbReference type="EMBL" id="ANZ39189.1"/>
    </source>
</evidence>
<reference evidence="2 3" key="1">
    <citation type="submission" date="2016-07" db="EMBL/GenBank/DDBJ databases">
        <title>Complete genome sequence of the Lentzea guizhouensis DHS C013.</title>
        <authorList>
            <person name="Cao C."/>
        </authorList>
    </citation>
    <scope>NUCLEOTIDE SEQUENCE [LARGE SCALE GENOMIC DNA]</scope>
    <source>
        <strain evidence="2 3">DHS C013</strain>
    </source>
</reference>
<proteinExistence type="predicted"/>
<dbReference type="Proteomes" id="UP000093053">
    <property type="component" value="Chromosome"/>
</dbReference>
<dbReference type="EMBL" id="CP016793">
    <property type="protein sequence ID" value="ANZ39189.1"/>
    <property type="molecule type" value="Genomic_DNA"/>
</dbReference>
<dbReference type="RefSeq" id="WP_065917531.1">
    <property type="nucleotide sequence ID" value="NZ_CP016793.1"/>
</dbReference>
<sequence>MPRLLLPLLGCVLLIALGVSAIMYAHVDDAPGLGLIGFVLIFGGVGLGVRAVLRSRKSV</sequence>
<dbReference type="KEGG" id="led:BBK82_27065"/>
<evidence type="ECO:0000313" key="3">
    <source>
        <dbReference type="Proteomes" id="UP000093053"/>
    </source>
</evidence>